<evidence type="ECO:0000313" key="1">
    <source>
        <dbReference type="EMBL" id="GBN51518.1"/>
    </source>
</evidence>
<comment type="caution">
    <text evidence="1">The sequence shown here is derived from an EMBL/GenBank/DDBJ whole genome shotgun (WGS) entry which is preliminary data.</text>
</comment>
<dbReference type="EMBL" id="BGPR01011467">
    <property type="protein sequence ID" value="GBN51518.1"/>
    <property type="molecule type" value="Genomic_DNA"/>
</dbReference>
<evidence type="ECO:0000313" key="2">
    <source>
        <dbReference type="Proteomes" id="UP000499080"/>
    </source>
</evidence>
<proteinExistence type="predicted"/>
<keyword evidence="2" id="KW-1185">Reference proteome</keyword>
<name>A0A4Y2PHQ1_ARAVE</name>
<accession>A0A4Y2PHQ1</accession>
<dbReference type="Proteomes" id="UP000499080">
    <property type="component" value="Unassembled WGS sequence"/>
</dbReference>
<dbReference type="AlphaFoldDB" id="A0A4Y2PHQ1"/>
<reference evidence="1 2" key="1">
    <citation type="journal article" date="2019" name="Sci. Rep.">
        <title>Orb-weaving spider Araneus ventricosus genome elucidates the spidroin gene catalogue.</title>
        <authorList>
            <person name="Kono N."/>
            <person name="Nakamura H."/>
            <person name="Ohtoshi R."/>
            <person name="Moran D.A.P."/>
            <person name="Shinohara A."/>
            <person name="Yoshida Y."/>
            <person name="Fujiwara M."/>
            <person name="Mori M."/>
            <person name="Tomita M."/>
            <person name="Arakawa K."/>
        </authorList>
    </citation>
    <scope>NUCLEOTIDE SEQUENCE [LARGE SCALE GENOMIC DNA]</scope>
</reference>
<gene>
    <name evidence="1" type="ORF">AVEN_246339_1</name>
</gene>
<sequence length="260" mass="29771">MTRPKAFSGSVGTQLSKCEKLPVVNFESNECEIPEIERKILSKDQQYLLDISYAIKSGRSPEYLYVHERGPLSHSMEHYFNFTTTFAAKIHESRELVLGPIRWNSERVELDDFPCHTQAVERGVKLVTEASQKVVGSNSTDDFITTALLSRSSMPGFSSKSYFKIRKETEGKLYGKFPPSTSLRFLVIVFSYIGRADMIPEMALASFTDEQRHFGPRSFNVQRQVYLQLGSLHPDPGEKRRFVQFCVLDFEEAKIKGNRY</sequence>
<dbReference type="PANTHER" id="PTHR46409">
    <property type="entry name" value="HTH PSQ-TYPE DOMAIN-CONTAINING PROTEIN"/>
    <property type="match status" value="1"/>
</dbReference>
<protein>
    <submittedName>
        <fullName evidence="1">Uncharacterized protein</fullName>
    </submittedName>
</protein>
<dbReference type="PANTHER" id="PTHR46409:SF1">
    <property type="entry name" value="HTH PSQ-TYPE DOMAIN-CONTAINING PROTEIN"/>
    <property type="match status" value="1"/>
</dbReference>
<organism evidence="1 2">
    <name type="scientific">Araneus ventricosus</name>
    <name type="common">Orbweaver spider</name>
    <name type="synonym">Epeira ventricosa</name>
    <dbReference type="NCBI Taxonomy" id="182803"/>
    <lineage>
        <taxon>Eukaryota</taxon>
        <taxon>Metazoa</taxon>
        <taxon>Ecdysozoa</taxon>
        <taxon>Arthropoda</taxon>
        <taxon>Chelicerata</taxon>
        <taxon>Arachnida</taxon>
        <taxon>Araneae</taxon>
        <taxon>Araneomorphae</taxon>
        <taxon>Entelegynae</taxon>
        <taxon>Araneoidea</taxon>
        <taxon>Araneidae</taxon>
        <taxon>Araneus</taxon>
    </lineage>
</organism>
<dbReference type="OrthoDB" id="6617942at2759"/>